<evidence type="ECO:0000313" key="14">
    <source>
        <dbReference type="Proteomes" id="UP000318801"/>
    </source>
</evidence>
<keyword evidence="5 12" id="KW-0444">Lipid biosynthesis</keyword>
<evidence type="ECO:0000313" key="13">
    <source>
        <dbReference type="EMBL" id="TPW33583.1"/>
    </source>
</evidence>
<evidence type="ECO:0000256" key="8">
    <source>
        <dbReference type="ARBA" id="ARBA00022801"/>
    </source>
</evidence>
<keyword evidence="14" id="KW-1185">Reference proteome</keyword>
<evidence type="ECO:0000256" key="3">
    <source>
        <dbReference type="ARBA" id="ARBA00005002"/>
    </source>
</evidence>
<dbReference type="GO" id="GO:0046872">
    <property type="term" value="F:metal ion binding"/>
    <property type="evidence" value="ECO:0007669"/>
    <property type="project" value="UniProtKB-KW"/>
</dbReference>
<dbReference type="Proteomes" id="UP000318801">
    <property type="component" value="Unassembled WGS sequence"/>
</dbReference>
<dbReference type="Gene3D" id="3.30.230.20">
    <property type="entry name" value="lpxc deacetylase, domain 1"/>
    <property type="match status" value="1"/>
</dbReference>
<evidence type="ECO:0000256" key="4">
    <source>
        <dbReference type="ARBA" id="ARBA00012745"/>
    </source>
</evidence>
<keyword evidence="8 12" id="KW-0378">Hydrolase</keyword>
<dbReference type="NCBIfam" id="TIGR00325">
    <property type="entry name" value="lpxC"/>
    <property type="match status" value="1"/>
</dbReference>
<evidence type="ECO:0000256" key="7">
    <source>
        <dbReference type="ARBA" id="ARBA00022723"/>
    </source>
</evidence>
<dbReference type="EC" id="3.5.1.108" evidence="4 12"/>
<dbReference type="SUPFAM" id="SSF54211">
    <property type="entry name" value="Ribosomal protein S5 domain 2-like"/>
    <property type="match status" value="2"/>
</dbReference>
<dbReference type="PANTHER" id="PTHR33694">
    <property type="entry name" value="UDP-3-O-ACYL-N-ACETYLGLUCOSAMINE DEACETYLASE 1, MITOCHONDRIAL-RELATED"/>
    <property type="match status" value="1"/>
</dbReference>
<feature type="binding site" evidence="12">
    <location>
        <position position="247"/>
    </location>
    <ligand>
        <name>Zn(2+)</name>
        <dbReference type="ChEBI" id="CHEBI:29105"/>
    </ligand>
</feature>
<feature type="active site" description="Proton donor" evidence="12">
    <location>
        <position position="270"/>
    </location>
</feature>
<keyword evidence="6 12" id="KW-0441">Lipid A biosynthesis</keyword>
<evidence type="ECO:0000256" key="12">
    <source>
        <dbReference type="HAMAP-Rule" id="MF_00388"/>
    </source>
</evidence>
<dbReference type="GO" id="GO:0103117">
    <property type="term" value="F:UDP-3-O-acyl-N-acetylglucosamine deacetylase activity"/>
    <property type="evidence" value="ECO:0007669"/>
    <property type="project" value="UniProtKB-UniRule"/>
</dbReference>
<organism evidence="13 14">
    <name type="scientific">Martelella alba</name>
    <dbReference type="NCBI Taxonomy" id="2590451"/>
    <lineage>
        <taxon>Bacteria</taxon>
        <taxon>Pseudomonadati</taxon>
        <taxon>Pseudomonadota</taxon>
        <taxon>Alphaproteobacteria</taxon>
        <taxon>Hyphomicrobiales</taxon>
        <taxon>Aurantimonadaceae</taxon>
        <taxon>Martelella</taxon>
    </lineage>
</organism>
<dbReference type="Gene3D" id="3.30.1700.10">
    <property type="entry name" value="lpxc deacetylase, domain 2"/>
    <property type="match status" value="1"/>
</dbReference>
<evidence type="ECO:0000256" key="1">
    <source>
        <dbReference type="ARBA" id="ARBA00001947"/>
    </source>
</evidence>
<comment type="catalytic activity">
    <reaction evidence="11 12">
        <text>a UDP-3-O-[(3R)-3-hydroxyacyl]-N-acetyl-alpha-D-glucosamine + H2O = a UDP-3-O-[(3R)-3-hydroxyacyl]-alpha-D-glucosamine + acetate</text>
        <dbReference type="Rhea" id="RHEA:67816"/>
        <dbReference type="ChEBI" id="CHEBI:15377"/>
        <dbReference type="ChEBI" id="CHEBI:30089"/>
        <dbReference type="ChEBI" id="CHEBI:137740"/>
        <dbReference type="ChEBI" id="CHEBI:173225"/>
        <dbReference type="EC" id="3.5.1.108"/>
    </reaction>
</comment>
<evidence type="ECO:0000256" key="6">
    <source>
        <dbReference type="ARBA" id="ARBA00022556"/>
    </source>
</evidence>
<evidence type="ECO:0000256" key="11">
    <source>
        <dbReference type="ARBA" id="ARBA00024535"/>
    </source>
</evidence>
<sequence length="312" mass="33916">MPTAFVGQQTTITHSMRVEGIGVHSGKPVAITFHPSVAGAGIVFERLRDGRVISSYEAISENVGPTDLCTVLGNRPDEWIATIEHVMAAVYALGVDNLRIAVEGGEMPIMDGSSRVFVNALKDAGIVKLAERRGYIRVLKTVRVEKGAGWAEFSPYDGMHFDVEIDFDSPAIGRQSWRGDVTPETFRRELSCARTFGFMRDVEPMWAQGFALGSSLENSVVISDDEKVINPEGLRFVDEFVRHKTLDAVGDLAMMGSRFAGAFRSYRGGHKLNAMAVRALLETPGACVFVAPEVGGLKERHSIQLVAAASLS</sequence>
<dbReference type="UniPathway" id="UPA00359">
    <property type="reaction ID" value="UER00478"/>
</dbReference>
<keyword evidence="10 12" id="KW-0443">Lipid metabolism</keyword>
<keyword evidence="9 12" id="KW-0862">Zinc</keyword>
<dbReference type="RefSeq" id="WP_141147522.1">
    <property type="nucleotide sequence ID" value="NZ_VHLG01000001.1"/>
</dbReference>
<dbReference type="Pfam" id="PF03331">
    <property type="entry name" value="LpxC"/>
    <property type="match status" value="1"/>
</dbReference>
<dbReference type="GO" id="GO:0009245">
    <property type="term" value="P:lipid A biosynthetic process"/>
    <property type="evidence" value="ECO:0007669"/>
    <property type="project" value="UniProtKB-UniRule"/>
</dbReference>
<feature type="binding site" evidence="12">
    <location>
        <position position="243"/>
    </location>
    <ligand>
        <name>Zn(2+)</name>
        <dbReference type="ChEBI" id="CHEBI:29105"/>
    </ligand>
</feature>
<dbReference type="HAMAP" id="MF_00388">
    <property type="entry name" value="LpxC"/>
    <property type="match status" value="1"/>
</dbReference>
<evidence type="ECO:0000256" key="9">
    <source>
        <dbReference type="ARBA" id="ARBA00022833"/>
    </source>
</evidence>
<comment type="pathway">
    <text evidence="3 12">Glycolipid biosynthesis; lipid IV(A) biosynthesis; lipid IV(A) from (3R)-3-hydroxytetradecanoyl-[acyl-carrier-protein] and UDP-N-acetyl-alpha-D-glucosamine: step 2/6.</text>
</comment>
<proteinExistence type="inferred from homology"/>
<name>A0A506UJZ3_9HYPH</name>
<dbReference type="InterPro" id="IPR004463">
    <property type="entry name" value="UDP-acyl_GlcNac_deAcase"/>
</dbReference>
<evidence type="ECO:0000256" key="10">
    <source>
        <dbReference type="ARBA" id="ARBA00023098"/>
    </source>
</evidence>
<dbReference type="InterPro" id="IPR011334">
    <property type="entry name" value="UDP-acyl_GlcNac_deAcase_C"/>
</dbReference>
<dbReference type="GO" id="GO:0016020">
    <property type="term" value="C:membrane"/>
    <property type="evidence" value="ECO:0007669"/>
    <property type="project" value="GOC"/>
</dbReference>
<dbReference type="EMBL" id="VHLG01000001">
    <property type="protein sequence ID" value="TPW33583.1"/>
    <property type="molecule type" value="Genomic_DNA"/>
</dbReference>
<reference evidence="13 14" key="1">
    <citation type="submission" date="2019-06" db="EMBL/GenBank/DDBJ databases">
        <authorList>
            <person name="Li M."/>
        </authorList>
    </citation>
    <scope>NUCLEOTIDE SEQUENCE [LARGE SCALE GENOMIC DNA]</scope>
    <source>
        <strain evidence="13 14">BGMRC2036</strain>
    </source>
</reference>
<dbReference type="AlphaFoldDB" id="A0A506UJZ3"/>
<comment type="cofactor">
    <cofactor evidence="1 12">
        <name>Zn(2+)</name>
        <dbReference type="ChEBI" id="CHEBI:29105"/>
    </cofactor>
</comment>
<accession>A0A506UJZ3</accession>
<comment type="caution">
    <text evidence="13">The sequence shown here is derived from an EMBL/GenBank/DDBJ whole genome shotgun (WGS) entry which is preliminary data.</text>
</comment>
<gene>
    <name evidence="12" type="primary">lpxC</name>
    <name evidence="13" type="ORF">FJU08_03255</name>
</gene>
<comment type="function">
    <text evidence="2 12">Catalyzes the hydrolysis of UDP-3-O-myristoyl-N-acetylglucosamine to form UDP-3-O-myristoylglucosamine and acetate, the committed step in lipid A biosynthesis.</text>
</comment>
<evidence type="ECO:0000256" key="5">
    <source>
        <dbReference type="ARBA" id="ARBA00022516"/>
    </source>
</evidence>
<feature type="binding site" evidence="12">
    <location>
        <position position="85"/>
    </location>
    <ligand>
        <name>Zn(2+)</name>
        <dbReference type="ChEBI" id="CHEBI:29105"/>
    </ligand>
</feature>
<comment type="similarity">
    <text evidence="12">Belongs to the LpxC family.</text>
</comment>
<protein>
    <recommendedName>
        <fullName evidence="4 12">UDP-3-O-acyl-N-acetylglucosamine deacetylase</fullName>
        <shortName evidence="12">UDP-3-O-acyl-GlcNAc deacetylase</shortName>
        <ecNumber evidence="4 12">3.5.1.108</ecNumber>
    </recommendedName>
    <alternativeName>
        <fullName evidence="12">UDP-3-O-[R-3-hydroxymyristoyl]-N-acetylglucosamine deacetylase</fullName>
    </alternativeName>
</protein>
<dbReference type="InterPro" id="IPR015870">
    <property type="entry name" value="UDP-acyl_N-AcGlcN_deAcase_N"/>
</dbReference>
<evidence type="ECO:0000256" key="2">
    <source>
        <dbReference type="ARBA" id="ARBA00002923"/>
    </source>
</evidence>
<dbReference type="PANTHER" id="PTHR33694:SF1">
    <property type="entry name" value="UDP-3-O-ACYL-N-ACETYLGLUCOSAMINE DEACETYLASE 1, MITOCHONDRIAL-RELATED"/>
    <property type="match status" value="1"/>
</dbReference>
<dbReference type="InterPro" id="IPR020568">
    <property type="entry name" value="Ribosomal_Su5_D2-typ_SF"/>
</dbReference>
<dbReference type="OrthoDB" id="9802746at2"/>
<keyword evidence="7 12" id="KW-0479">Metal-binding</keyword>